<dbReference type="PANTHER" id="PTHR33376:SF7">
    <property type="entry name" value="C4-DICARBOXYLATE-BINDING PROTEIN DCTB"/>
    <property type="match status" value="1"/>
</dbReference>
<dbReference type="GO" id="GO:0042597">
    <property type="term" value="C:periplasmic space"/>
    <property type="evidence" value="ECO:0007669"/>
    <property type="project" value="UniProtKB-SubCell"/>
</dbReference>
<dbReference type="Pfam" id="PF03480">
    <property type="entry name" value="DctP"/>
    <property type="match status" value="1"/>
</dbReference>
<dbReference type="Proteomes" id="UP000198599">
    <property type="component" value="Unassembled WGS sequence"/>
</dbReference>
<name>A0A1I5H359_9RHOB</name>
<gene>
    <name evidence="6" type="ORF">SAMN04487859_1525</name>
</gene>
<protein>
    <submittedName>
        <fullName evidence="6">TRAP-type C4-dicarboxylate transport system, substrate-binding protein</fullName>
    </submittedName>
</protein>
<sequence>MHVALTESRVETQTAQKFVDAVNSTTDDLSITLFSGGSLGIKDADMLRILPRGNVIQAAALYPGYLTRDNPDFAYILPPGVASDPNSLRDAASVLKEVYGQVYDAAGIKALGFIGHATRDTHIMCKEPVNSLEELRKRKVRVWEKFHVDTFEALGVSAQIIGQSELYVAMQTGVVDCAVYPVSLAVTVSLQEVAPYASYLFPYVLHPWTFVVSQSAFDKLSPETQATLVEVGAAVEAAAMEDYVNGTNDTAAMETFVSSGGTILEPFSDEDRAAFRDAARNLWSELSEDGGDQRKANYEKVNDALK</sequence>
<proteinExistence type="inferred from homology"/>
<dbReference type="STRING" id="1005928.SAMN04487859_1525"/>
<evidence type="ECO:0000313" key="6">
    <source>
        <dbReference type="EMBL" id="SFO42758.1"/>
    </source>
</evidence>
<dbReference type="PANTHER" id="PTHR33376">
    <property type="match status" value="1"/>
</dbReference>
<evidence type="ECO:0000256" key="5">
    <source>
        <dbReference type="ARBA" id="ARBA00022764"/>
    </source>
</evidence>
<evidence type="ECO:0000256" key="2">
    <source>
        <dbReference type="ARBA" id="ARBA00009023"/>
    </source>
</evidence>
<keyword evidence="7" id="KW-1185">Reference proteome</keyword>
<dbReference type="InterPro" id="IPR018389">
    <property type="entry name" value="DctP_fam"/>
</dbReference>
<dbReference type="AlphaFoldDB" id="A0A1I5H359"/>
<dbReference type="InterPro" id="IPR038404">
    <property type="entry name" value="TRAP_DctP_sf"/>
</dbReference>
<dbReference type="Gene3D" id="3.40.190.170">
    <property type="entry name" value="Bacterial extracellular solute-binding protein, family 7"/>
    <property type="match status" value="1"/>
</dbReference>
<keyword evidence="5" id="KW-0574">Periplasm</keyword>
<reference evidence="7" key="1">
    <citation type="submission" date="2016-10" db="EMBL/GenBank/DDBJ databases">
        <authorList>
            <person name="Varghese N."/>
            <person name="Submissions S."/>
        </authorList>
    </citation>
    <scope>NUCLEOTIDE SEQUENCE [LARGE SCALE GENOMIC DNA]</scope>
    <source>
        <strain evidence="7">DSM 28463</strain>
    </source>
</reference>
<dbReference type="GO" id="GO:0055085">
    <property type="term" value="P:transmembrane transport"/>
    <property type="evidence" value="ECO:0007669"/>
    <property type="project" value="InterPro"/>
</dbReference>
<keyword evidence="4" id="KW-0732">Signal</keyword>
<comment type="subcellular location">
    <subcellularLocation>
        <location evidence="1">Periplasm</location>
    </subcellularLocation>
</comment>
<accession>A0A1I5H359</accession>
<evidence type="ECO:0000256" key="3">
    <source>
        <dbReference type="ARBA" id="ARBA00022448"/>
    </source>
</evidence>
<evidence type="ECO:0000313" key="7">
    <source>
        <dbReference type="Proteomes" id="UP000198599"/>
    </source>
</evidence>
<dbReference type="EMBL" id="FOVP01000052">
    <property type="protein sequence ID" value="SFO42758.1"/>
    <property type="molecule type" value="Genomic_DNA"/>
</dbReference>
<keyword evidence="3" id="KW-0813">Transport</keyword>
<evidence type="ECO:0000256" key="4">
    <source>
        <dbReference type="ARBA" id="ARBA00022729"/>
    </source>
</evidence>
<comment type="similarity">
    <text evidence="2">Belongs to the bacterial solute-binding protein 7 family.</text>
</comment>
<dbReference type="NCBIfam" id="NF037995">
    <property type="entry name" value="TRAP_S1"/>
    <property type="match status" value="1"/>
</dbReference>
<evidence type="ECO:0000256" key="1">
    <source>
        <dbReference type="ARBA" id="ARBA00004418"/>
    </source>
</evidence>
<organism evidence="6 7">
    <name type="scientific">Roseovarius lutimaris</name>
    <dbReference type="NCBI Taxonomy" id="1005928"/>
    <lineage>
        <taxon>Bacteria</taxon>
        <taxon>Pseudomonadati</taxon>
        <taxon>Pseudomonadota</taxon>
        <taxon>Alphaproteobacteria</taxon>
        <taxon>Rhodobacterales</taxon>
        <taxon>Roseobacteraceae</taxon>
        <taxon>Roseovarius</taxon>
    </lineage>
</organism>